<accession>A0ACC2RXD8</accession>
<dbReference type="EMBL" id="QTSX02006431">
    <property type="protein sequence ID" value="KAJ9054655.1"/>
    <property type="molecule type" value="Genomic_DNA"/>
</dbReference>
<evidence type="ECO:0000313" key="1">
    <source>
        <dbReference type="EMBL" id="KAJ9054655.1"/>
    </source>
</evidence>
<dbReference type="Proteomes" id="UP001165960">
    <property type="component" value="Unassembled WGS sequence"/>
</dbReference>
<keyword evidence="2" id="KW-1185">Reference proteome</keyword>
<reference evidence="1" key="1">
    <citation type="submission" date="2022-04" db="EMBL/GenBank/DDBJ databases">
        <title>Genome of the entomopathogenic fungus Entomophthora muscae.</title>
        <authorList>
            <person name="Elya C."/>
            <person name="Lovett B.R."/>
            <person name="Lee E."/>
            <person name="Macias A.M."/>
            <person name="Hajek A.E."/>
            <person name="De Bivort B.L."/>
            <person name="Kasson M.T."/>
            <person name="De Fine Licht H.H."/>
            <person name="Stajich J.E."/>
        </authorList>
    </citation>
    <scope>NUCLEOTIDE SEQUENCE</scope>
    <source>
        <strain evidence="1">Berkeley</strain>
    </source>
</reference>
<sequence length="300" mass="33828">MEEVDSVEVIMKFCTLLAFIVSGIVLSTEDATSYKAHKERMDFLAEEHYNENETAFDKSLNYEEIVEVTKKLLQSRKDEFTGSDKLYTGNDKIRLVYLNYYYGQIQGLYIRSNAKRALDKANVAEYSSDAIKIGKKEAINSLNEGIREYMKLIKDFCIKESSEEMCRDIVWPGLDGDIPLDDNNKLDSSATASDVLPVNYDGINNSSQKDMVNNVFPGKDDGSFRSLPADTVKNGAERKEETGSAAQGDANNNANKKEKEQQNDQKHVQKDAQQDGKKDKGKKKVKILKGKSFEDLIKLL</sequence>
<name>A0ACC2RXD8_9FUNG</name>
<organism evidence="1 2">
    <name type="scientific">Entomophthora muscae</name>
    <dbReference type="NCBI Taxonomy" id="34485"/>
    <lineage>
        <taxon>Eukaryota</taxon>
        <taxon>Fungi</taxon>
        <taxon>Fungi incertae sedis</taxon>
        <taxon>Zoopagomycota</taxon>
        <taxon>Entomophthoromycotina</taxon>
        <taxon>Entomophthoromycetes</taxon>
        <taxon>Entomophthorales</taxon>
        <taxon>Entomophthoraceae</taxon>
        <taxon>Entomophthora</taxon>
    </lineage>
</organism>
<proteinExistence type="predicted"/>
<evidence type="ECO:0000313" key="2">
    <source>
        <dbReference type="Proteomes" id="UP001165960"/>
    </source>
</evidence>
<comment type="caution">
    <text evidence="1">The sequence shown here is derived from an EMBL/GenBank/DDBJ whole genome shotgun (WGS) entry which is preliminary data.</text>
</comment>
<gene>
    <name evidence="1" type="ORF">DSO57_1011886</name>
</gene>
<protein>
    <submittedName>
        <fullName evidence="1">Uncharacterized protein</fullName>
    </submittedName>
</protein>